<dbReference type="InterPro" id="IPR025110">
    <property type="entry name" value="AMP-bd_C"/>
</dbReference>
<evidence type="ECO:0000313" key="9">
    <source>
        <dbReference type="Proteomes" id="UP001595858"/>
    </source>
</evidence>
<dbReference type="Gene3D" id="3.40.50.980">
    <property type="match status" value="6"/>
</dbReference>
<protein>
    <submittedName>
        <fullName evidence="8">Amino acid adenylation domain-containing protein</fullName>
    </submittedName>
</protein>
<dbReference type="Gene3D" id="3.30.559.10">
    <property type="entry name" value="Chloramphenicol acetyltransferase-like domain"/>
    <property type="match status" value="4"/>
</dbReference>
<dbReference type="CDD" id="cd17646">
    <property type="entry name" value="A_NRPS_AB3403-like"/>
    <property type="match status" value="2"/>
</dbReference>
<accession>A0ABV9SN86</accession>
<dbReference type="SMART" id="SM00823">
    <property type="entry name" value="PKS_PP"/>
    <property type="match status" value="3"/>
</dbReference>
<feature type="region of interest" description="Disordered" evidence="6">
    <location>
        <begin position="3209"/>
        <end position="3235"/>
    </location>
</feature>
<dbReference type="InterPro" id="IPR036736">
    <property type="entry name" value="ACP-like_sf"/>
</dbReference>
<dbReference type="Pfam" id="PF00550">
    <property type="entry name" value="PP-binding"/>
    <property type="match status" value="3"/>
</dbReference>
<dbReference type="NCBIfam" id="TIGR01720">
    <property type="entry name" value="NRPS-para261"/>
    <property type="match status" value="1"/>
</dbReference>
<name>A0ABV9SN86_9ACTN</name>
<evidence type="ECO:0000256" key="1">
    <source>
        <dbReference type="ARBA" id="ARBA00001957"/>
    </source>
</evidence>
<dbReference type="Gene3D" id="3.30.559.30">
    <property type="entry name" value="Nonribosomal peptide synthetase, condensation domain"/>
    <property type="match status" value="4"/>
</dbReference>
<dbReference type="PROSITE" id="PS50075">
    <property type="entry name" value="CARRIER"/>
    <property type="match status" value="3"/>
</dbReference>
<keyword evidence="3" id="KW-0597">Phosphoprotein</keyword>
<gene>
    <name evidence="8" type="ORF">ACFPCZ_17475</name>
</gene>
<dbReference type="InterPro" id="IPR023213">
    <property type="entry name" value="CAT-like_dom_sf"/>
</dbReference>
<feature type="compositionally biased region" description="Low complexity" evidence="6">
    <location>
        <begin position="3209"/>
        <end position="3218"/>
    </location>
</feature>
<dbReference type="SUPFAM" id="SSF47336">
    <property type="entry name" value="ACP-like"/>
    <property type="match status" value="3"/>
</dbReference>
<dbReference type="InterPro" id="IPR020845">
    <property type="entry name" value="AMP-binding_CS"/>
</dbReference>
<feature type="region of interest" description="Disordered" evidence="6">
    <location>
        <begin position="2358"/>
        <end position="2377"/>
    </location>
</feature>
<keyword evidence="9" id="KW-1185">Reference proteome</keyword>
<feature type="domain" description="Carrier" evidence="7">
    <location>
        <begin position="2062"/>
        <end position="2137"/>
    </location>
</feature>
<evidence type="ECO:0000256" key="6">
    <source>
        <dbReference type="SAM" id="MobiDB-lite"/>
    </source>
</evidence>
<dbReference type="InterPro" id="IPR010060">
    <property type="entry name" value="NRPS_synth"/>
</dbReference>
<dbReference type="InterPro" id="IPR045851">
    <property type="entry name" value="AMP-bd_C_sf"/>
</dbReference>
<keyword evidence="5" id="KW-0045">Antibiotic biosynthesis</keyword>
<dbReference type="InterPro" id="IPR006162">
    <property type="entry name" value="Ppantetheine_attach_site"/>
</dbReference>
<dbReference type="Pfam" id="PF13193">
    <property type="entry name" value="AMP-binding_C"/>
    <property type="match status" value="3"/>
</dbReference>
<dbReference type="InterPro" id="IPR020806">
    <property type="entry name" value="PKS_PP-bd"/>
</dbReference>
<feature type="compositionally biased region" description="Low complexity" evidence="6">
    <location>
        <begin position="973"/>
        <end position="991"/>
    </location>
</feature>
<dbReference type="Gene3D" id="2.30.38.10">
    <property type="entry name" value="Luciferase, Domain 3"/>
    <property type="match status" value="3"/>
</dbReference>
<feature type="region of interest" description="Disordered" evidence="6">
    <location>
        <begin position="77"/>
        <end position="98"/>
    </location>
</feature>
<keyword evidence="2" id="KW-0596">Phosphopantetheine</keyword>
<dbReference type="Gene3D" id="1.10.1200.10">
    <property type="entry name" value="ACP-like"/>
    <property type="match status" value="3"/>
</dbReference>
<dbReference type="NCBIfam" id="NF003417">
    <property type="entry name" value="PRK04813.1"/>
    <property type="match status" value="3"/>
</dbReference>
<dbReference type="PANTHER" id="PTHR45527">
    <property type="entry name" value="NONRIBOSOMAL PEPTIDE SYNTHETASE"/>
    <property type="match status" value="1"/>
</dbReference>
<dbReference type="PROSITE" id="PS00012">
    <property type="entry name" value="PHOSPHOPANTETHEINE"/>
    <property type="match status" value="3"/>
</dbReference>
<dbReference type="PROSITE" id="PS00455">
    <property type="entry name" value="AMP_BINDING"/>
    <property type="match status" value="3"/>
</dbReference>
<dbReference type="PANTHER" id="PTHR45527:SF1">
    <property type="entry name" value="FATTY ACID SYNTHASE"/>
    <property type="match status" value="1"/>
</dbReference>
<dbReference type="Proteomes" id="UP001595858">
    <property type="component" value="Unassembled WGS sequence"/>
</dbReference>
<dbReference type="Pfam" id="PF00668">
    <property type="entry name" value="Condensation"/>
    <property type="match status" value="4"/>
</dbReference>
<dbReference type="Gene3D" id="3.30.300.30">
    <property type="match status" value="3"/>
</dbReference>
<keyword evidence="4" id="KW-0677">Repeat</keyword>
<dbReference type="SUPFAM" id="SSF52777">
    <property type="entry name" value="CoA-dependent acyltransferases"/>
    <property type="match status" value="8"/>
</dbReference>
<evidence type="ECO:0000313" key="8">
    <source>
        <dbReference type="EMBL" id="MFC4868428.1"/>
    </source>
</evidence>
<feature type="domain" description="Carrier" evidence="7">
    <location>
        <begin position="990"/>
        <end position="1065"/>
    </location>
</feature>
<dbReference type="InterPro" id="IPR009081">
    <property type="entry name" value="PP-bd_ACP"/>
</dbReference>
<comment type="caution">
    <text evidence="8">The sequence shown here is derived from an EMBL/GenBank/DDBJ whole genome shotgun (WGS) entry which is preliminary data.</text>
</comment>
<evidence type="ECO:0000256" key="5">
    <source>
        <dbReference type="ARBA" id="ARBA00023194"/>
    </source>
</evidence>
<feature type="domain" description="Carrier" evidence="7">
    <location>
        <begin position="3140"/>
        <end position="3214"/>
    </location>
</feature>
<comment type="cofactor">
    <cofactor evidence="1">
        <name>pantetheine 4'-phosphate</name>
        <dbReference type="ChEBI" id="CHEBI:47942"/>
    </cofactor>
</comment>
<dbReference type="NCBIfam" id="TIGR01733">
    <property type="entry name" value="AA-adenyl-dom"/>
    <property type="match status" value="3"/>
</dbReference>
<feature type="region of interest" description="Disordered" evidence="6">
    <location>
        <begin position="970"/>
        <end position="992"/>
    </location>
</feature>
<evidence type="ECO:0000256" key="3">
    <source>
        <dbReference type="ARBA" id="ARBA00022553"/>
    </source>
</evidence>
<dbReference type="InterPro" id="IPR001242">
    <property type="entry name" value="Condensation_dom"/>
</dbReference>
<dbReference type="CDD" id="cd19540">
    <property type="entry name" value="LCL_NRPS-like"/>
    <property type="match status" value="2"/>
</dbReference>
<sequence length="3731" mass="389667">MTQTRPSPTPVSLALTGAQRGVYYAHHVASAGADPAAGRYNVGQYIDLPGRLDPALLRAALERTVAETDTLRTVVADGGVRPGRGGAAGPEDGRDEPHQLLHPDLPWDGPLLEEADLSGREDPRGAALALMRADMAAPVDLAVGPLHRFVLYRIGPERHLWFQRFHHVVADAYAITTFTRRVAEVYTALASGQSPERRFGDLSAVVAEEEDYAASERRAADREYWSALLADRPEPPLLSDAPPAPAPAVVTAAGGLDAQTAERLAELGGRSGASWAETVVAAFGCYVHRRTGARDVVLGMPAMGRLGSAALRTPAMVVNVLPLRLGLHPADTVADLLAHTTARLRELRAHQRYRAEDVRRDLSLVGRGTALHGPMINIKAFDYDLDFGGVRGTARTLSEGPVDDVSLSVYRDTGSGGLRFELNGNAARYTAEGLDALLAEFGRLLRGIAAEQGAPEQADRRPLGTLDIADAAAASGPAAEVPGAPVADLVAEAARRTPDAPAVVAGGVAVSFAELAGRADALAVRLRAAGAGPECVVAVALPRSVDLVVALLAVGRAGGVYLPVDPGFPVERVGFMLADSGARLVVTDAATGAGLPDTPGGPRRLLVDDPATWPEPAHDDTGPDCFPVAGSAAYILYTSGSTGRPKGVVVSHGALANFLADMGERFPLAAGERLLAVTTVGFDISALELYLPLLAGAAVVLADRDTVRDPAALADALAASGASVVQATPSLWRAIVDEAPAAADGLRVLVGGEALPEALAEELARRAEGVVNLYGPTETTIWSTAAPVECGRPVTVGAPIANTRVHVLDAGLRPVPPGVAGELYIAGAGLARGYHGRAGLSAERFVADPFGPAGARMYRTGDVVRWTRAGELEYLGRSDFQVKVRGFRIELGEIEAALAGHPGIAQAVAAVRTGDGADASVAAYVVAAPGAAPLDPAAVRAHAAALLPDYMVPSAVVVLEELPLTANGKTDRAALPAPQRADAAAGPGRAPRTPEEEAVCAAIGEVLDTGAVGADDDFFALGGHSLAAARAANLLRTRLGADIGVRDLFEAATPARVAARIAERARAAAGARPALAARPLPDSVPLSAEQRRLWLLETGGAAPGGAYNVPWTLRISGALDTAALEQAVADVLARHAVLRTRFSRRADGEPEQRVVPLDRLPRPLVAVESAAEETPDRLDRAAREPFDLVGGTPARFTLFTDGGGERHVLLAVFHHIAVDEWSQAPFLRDLDAAYRARCAGGAPGWAPLPVQYADYAVCQAELLGSVEDPASRASRQRGFWREALAGLPEEVPLPADRPRAGAGGGEGGLVRFGLPAGLTGAVSRLAEQTRTSRFMVLRAAVAVLLHRMGSGEDIPLGTPAANRTDEALHDAVGMFLNTLVLRTDLSGDPAFRTLLERVREADLAAFANADLPFDDVVDALNPVRAAGRNPLFQVMVSNQTRPAETDGLLGLRTRLEDQVVDTAKFDLEIVFIERPGTDALDAAVRYAADRFDRGTVEDLTRRFTLLLGAALDDPDRPVGDLPLLAEGERERLVVGAEAASHPVAEETLPELLAGGAGSDAVVVGADGGVLSRAEFDARVYRLARELIARGAGPECVVAVALPRSVDLLVALHAVVWAGAAYLPVELDQPGERVAFVLADAHPALVVCRAEDTAELPDVEGVEVLALDEPATAALVADRPDGPLTDAERAVGLRGGHPAYVIYTSGSTGRPKGVVVSHRAIVNRLAWMQGAYGLGAGDRVLLKTPVSFDVSVWELFWPFAAGAGLVVAEPGGHRDPAYIAATVAARGVTVCHFVPSMLRVFADAPEAGRCTSLRRVFASGEALGADLARRFHDVLPHAALANLYGPTEAAVDVTAFDTGAEAFSGPGVPIGRPVWNTGVYVLDARLRPVPAGVAGELYLAGVQLARGYHGRAGLSAERFVADPFGPAGSRMYRTGDVVRWTRAGELEYLGRSDFQVKVRGMRIELGEIEHALTGFPEVGGAAVRALAGAAGDTRLVGYVVPAPSRAADPGRLRAALAARLPEHMVPEALVVLDAFPLTANGKLDRAALPEPAPAVPGGGAGRAAAGGREQLVCDLYAELLGLERVGADDGFFDLGGNSLAGARLVNALRARLGAELGVADLFEAPTPAALAARIAAGTDTRPPVRGGAAAESGEEAPLSAAQRGLWASAQVPGTEASYNVAWVLRLRGGIDVDALCAAVADVAARHEILRTAYPRVGGEPRQRVLDTPKALDPLRVVRVGAADPDRLVEEAARRPFDLETEPAYRPVLFAADSGEYVLLNLFHHIAVDEWSQAPFLRDLDAAYRARCAGGAPGWAPLPVQYADYAVWQAELLGSVEDPASRASRQRGFWREALAGLPEEVPLPADRPRPAAPTDEGGTAAFAIPPDLVRALTRLGREHAATPFMVLQSAVAVLLHRMGSGEDIPLGTPATSRTDEALHDAVGMFLTTLVLRTDLSGAPGFGEVVERARAFAVSAFANADLPFDRVVDALNPVRAAGRNPLFQVMVSHQTRPALDGGLFGADAAVDDAVSRTAARFDLEFEFVERPGEDGMEAAVRYAADRFDAETVRDLGDRLLRLLGAALDDPDRPVGDLPLLAEGERERLVVGAEAASHPVAEETLPELLARGAEPPTAGSDAAVVGVDSGVLSRAEFDARVYRLARELIARGAGPECVVAVALPRSVDLVVALHAVVWAGAAYLPVELDQPGERVAFVLADAHPALVVCRAEDAADLPAEPAVPRLVLDDPATAERVESRGADPVADAERAAGLRGGHPAYVIYTSGSTGRPKGVVVSHRAIVNRLAWMQGAYGLGAGDRVLLKTPVSFDVSVWELFWPFAAGAGLVVAAPGGHRDPGYLAGLIRDAGVSVCHFVPSMLRVFAEEPDAARCTSLRRVFASGEELGAEAARRFRTLLPRAALANLYGPTEAAVDVTAFDTGAEAFSGPGVPIGRPVWNTGVYVLDGRLAPVPAGVEGELYLAGVQLARGYANRAGLSAERFVADPFGAPGSRMYRTGDVVRWDRAGRLVFTGRSDFQVKVRGMRIELGEIEHALTGFPEVGGAVVTARRGAAGADRLAAYVTPAAGAGGRSGGPDPAALLRRLAARLPEHMIPAAVTVLDAFPLTANGKLDRAALPAPDLAEHAGAGRGARDPREELLCGVFAELLGLERVGAEDGFFALGGDSILAIRLVGRARARGLELTPADVFTEQTPERLALAAASAPAGDAAEQESGRDDGTGDVEPTPVMHWLRERGGPVDGFSQAAAVTTPAGAGTGGLATVLQAVLDAHAMLRARLTAGGDGWLLRAAEPGAVAAADVLVRRDAAGLDEAGLARAAADAAADAQRRLDPHAGAMLRAVWLDRGPDRAGRLVLVVHHLAVDGVSWHILRAGLAAAWNDASAGRPPVLPAPQTSFARWAQRLRAEAAAAHRTAELAAWQEITAAPQSQAAAEVRAFGRPDPERDTAATLRRFTVSLSAPDTAALLTRVPAAFHAGVEDVLLSALALAAAEWRAARSGGAGDADAVLRLALEGHGREQQLFPGTDVSGTVGWFTAVHPARLDVTGLDPADARAGGPASGDALKRVKEQLRARPGDGGIGYGLLRYLNPGTAGALAADPEPPLLFNYLGRVAVAGEHEPWAVAPETGALPPGADPGMPVRHALELNALTRDGAEGPVLAATWAWPERLLAEGDVRDLADAWFAQLSGIVAHGGAPEAGGHTPSDLSLPDLDQDEIDEFEAEWRLT</sequence>
<reference evidence="9" key="1">
    <citation type="journal article" date="2019" name="Int. J. Syst. Evol. Microbiol.">
        <title>The Global Catalogue of Microorganisms (GCM) 10K type strain sequencing project: providing services to taxonomists for standard genome sequencing and annotation.</title>
        <authorList>
            <consortium name="The Broad Institute Genomics Platform"/>
            <consortium name="The Broad Institute Genome Sequencing Center for Infectious Disease"/>
            <person name="Wu L."/>
            <person name="Ma J."/>
        </authorList>
    </citation>
    <scope>NUCLEOTIDE SEQUENCE [LARGE SCALE GENOMIC DNA]</scope>
    <source>
        <strain evidence="9">CGMCC 4.7304</strain>
    </source>
</reference>
<evidence type="ECO:0000256" key="4">
    <source>
        <dbReference type="ARBA" id="ARBA00022737"/>
    </source>
</evidence>
<evidence type="ECO:0000256" key="2">
    <source>
        <dbReference type="ARBA" id="ARBA00022450"/>
    </source>
</evidence>
<dbReference type="InterPro" id="IPR000873">
    <property type="entry name" value="AMP-dep_synth/lig_dom"/>
</dbReference>
<dbReference type="Pfam" id="PF00501">
    <property type="entry name" value="AMP-binding"/>
    <property type="match status" value="3"/>
</dbReference>
<dbReference type="InterPro" id="IPR010071">
    <property type="entry name" value="AA_adenyl_dom"/>
</dbReference>
<evidence type="ECO:0000259" key="7">
    <source>
        <dbReference type="PROSITE" id="PS50075"/>
    </source>
</evidence>
<dbReference type="SUPFAM" id="SSF56801">
    <property type="entry name" value="Acetyl-CoA synthetase-like"/>
    <property type="match status" value="3"/>
</dbReference>
<dbReference type="EMBL" id="JBHSIY010000014">
    <property type="protein sequence ID" value="MFC4868428.1"/>
    <property type="molecule type" value="Genomic_DNA"/>
</dbReference>
<dbReference type="RefSeq" id="WP_386699668.1">
    <property type="nucleotide sequence ID" value="NZ_JBHSIY010000014.1"/>
</dbReference>
<organism evidence="8 9">
    <name type="scientific">Streptomonospora arabica</name>
    <dbReference type="NCBI Taxonomy" id="412417"/>
    <lineage>
        <taxon>Bacteria</taxon>
        <taxon>Bacillati</taxon>
        <taxon>Actinomycetota</taxon>
        <taxon>Actinomycetes</taxon>
        <taxon>Streptosporangiales</taxon>
        <taxon>Nocardiopsidaceae</taxon>
        <taxon>Streptomonospora</taxon>
    </lineage>
</organism>
<proteinExistence type="predicted"/>